<sequence>MAAWAVAGVLVATLVAVVAGGSLAEAWRGRRPLDPVAFWIGPVGVRWYGLVIALSFVPAWLVAQPERVRAGLAPDDLVDLALLGIPMGLVGARLVYVLQNLDYFVLHPLDALRTRMGGLSIHGALAGAVLAILWLARRRRLDAAALADVVAPSVLLAQAIGRWGNFFNREVLGYPTELPWGLYVPEPMRPPGYEMAAYFHPAFLYESILAALAVAGLLAYRRRARRRPGELAALYLVAYSAVRWGVEWVRIGEALALGMSLAQWVSLGGLAVGAAWWAWLRWRGRPAMVE</sequence>
<feature type="binding site" evidence="7">
    <location>
        <position position="162"/>
    </location>
    <ligand>
        <name>a 1,2-diacyl-sn-glycero-3-phospho-(1'-sn-glycerol)</name>
        <dbReference type="ChEBI" id="CHEBI:64716"/>
    </ligand>
</feature>
<feature type="transmembrane region" description="Helical" evidence="7">
    <location>
        <begin position="116"/>
        <end position="136"/>
    </location>
</feature>
<dbReference type="InterPro" id="IPR001640">
    <property type="entry name" value="Lgt"/>
</dbReference>
<dbReference type="RefSeq" id="WP_324667877.1">
    <property type="nucleotide sequence ID" value="NZ_CP141614.1"/>
</dbReference>
<evidence type="ECO:0000256" key="1">
    <source>
        <dbReference type="ARBA" id="ARBA00007150"/>
    </source>
</evidence>
<dbReference type="PANTHER" id="PTHR30589:SF0">
    <property type="entry name" value="PHOSPHATIDYLGLYCEROL--PROLIPOPROTEIN DIACYLGLYCERYL TRANSFERASE"/>
    <property type="match status" value="1"/>
</dbReference>
<feature type="transmembrane region" description="Helical" evidence="7">
    <location>
        <begin position="143"/>
        <end position="161"/>
    </location>
</feature>
<feature type="transmembrane region" description="Helical" evidence="7">
    <location>
        <begin position="77"/>
        <end position="96"/>
    </location>
</feature>
<protein>
    <recommendedName>
        <fullName evidence="7">Phosphatidylglycerol--prolipoprotein diacylglyceryl transferase</fullName>
        <ecNumber evidence="7">2.5.1.145</ecNumber>
    </recommendedName>
</protein>
<evidence type="ECO:0000256" key="2">
    <source>
        <dbReference type="ARBA" id="ARBA00022475"/>
    </source>
</evidence>
<dbReference type="NCBIfam" id="TIGR00544">
    <property type="entry name" value="lgt"/>
    <property type="match status" value="1"/>
</dbReference>
<dbReference type="PANTHER" id="PTHR30589">
    <property type="entry name" value="PROLIPOPROTEIN DIACYLGLYCERYL TRANSFERASE"/>
    <property type="match status" value="1"/>
</dbReference>
<comment type="similarity">
    <text evidence="1 7">Belongs to the Lgt family.</text>
</comment>
<dbReference type="GO" id="GO:0008961">
    <property type="term" value="F:phosphatidylglycerol-prolipoprotein diacylglyceryl transferase activity"/>
    <property type="evidence" value="ECO:0007669"/>
    <property type="project" value="UniProtKB-EC"/>
</dbReference>
<keyword evidence="9" id="KW-1185">Reference proteome</keyword>
<gene>
    <name evidence="7 8" type="primary">lgt</name>
    <name evidence="8" type="ORF">VLY81_09235</name>
</gene>
<evidence type="ECO:0000256" key="5">
    <source>
        <dbReference type="ARBA" id="ARBA00022989"/>
    </source>
</evidence>
<feature type="transmembrane region" description="Helical" evidence="7">
    <location>
        <begin position="36"/>
        <end position="57"/>
    </location>
</feature>
<reference evidence="9" key="1">
    <citation type="submission" date="2023-12" db="EMBL/GenBank/DDBJ databases">
        <title>Novel isolates from deep terrestrial aquifers shed light on the physiology and ecology of the class Limnochordia.</title>
        <authorList>
            <person name="Karnachuk O.V."/>
            <person name="Lukina A.P."/>
            <person name="Avakyan M.R."/>
            <person name="Kadnikov V."/>
            <person name="Begmatov S."/>
            <person name="Beletsky A.V."/>
            <person name="Mardanov A.V."/>
            <person name="Ravin N.V."/>
        </authorList>
    </citation>
    <scope>NUCLEOTIDE SEQUENCE [LARGE SCALE GENOMIC DNA]</scope>
    <source>
        <strain evidence="9">LN</strain>
    </source>
</reference>
<evidence type="ECO:0000256" key="6">
    <source>
        <dbReference type="ARBA" id="ARBA00023136"/>
    </source>
</evidence>
<name>A0ABZ1BLD0_9FIRM</name>
<organism evidence="8 9">
    <name type="scientific">Geochorda subterranea</name>
    <dbReference type="NCBI Taxonomy" id="3109564"/>
    <lineage>
        <taxon>Bacteria</taxon>
        <taxon>Bacillati</taxon>
        <taxon>Bacillota</taxon>
        <taxon>Limnochordia</taxon>
        <taxon>Limnochordales</taxon>
        <taxon>Geochordaceae</taxon>
        <taxon>Geochorda</taxon>
    </lineage>
</organism>
<keyword evidence="2 7" id="KW-1003">Cell membrane</keyword>
<feature type="transmembrane region" description="Helical" evidence="7">
    <location>
        <begin position="198"/>
        <end position="220"/>
    </location>
</feature>
<dbReference type="EMBL" id="CP141614">
    <property type="protein sequence ID" value="WRP13632.1"/>
    <property type="molecule type" value="Genomic_DNA"/>
</dbReference>
<keyword evidence="3 7" id="KW-0808">Transferase</keyword>
<comment type="catalytic activity">
    <reaction evidence="7">
        <text>L-cysteinyl-[prolipoprotein] + a 1,2-diacyl-sn-glycero-3-phospho-(1'-sn-glycerol) = an S-1,2-diacyl-sn-glyceryl-L-cysteinyl-[prolipoprotein] + sn-glycerol 1-phosphate + H(+)</text>
        <dbReference type="Rhea" id="RHEA:56712"/>
        <dbReference type="Rhea" id="RHEA-COMP:14679"/>
        <dbReference type="Rhea" id="RHEA-COMP:14680"/>
        <dbReference type="ChEBI" id="CHEBI:15378"/>
        <dbReference type="ChEBI" id="CHEBI:29950"/>
        <dbReference type="ChEBI" id="CHEBI:57685"/>
        <dbReference type="ChEBI" id="CHEBI:64716"/>
        <dbReference type="ChEBI" id="CHEBI:140658"/>
        <dbReference type="EC" id="2.5.1.145"/>
    </reaction>
</comment>
<dbReference type="EC" id="2.5.1.145" evidence="7"/>
<comment type="pathway">
    <text evidence="7">Protein modification; lipoprotein biosynthesis (diacylglyceryl transfer).</text>
</comment>
<proteinExistence type="inferred from homology"/>
<keyword evidence="5 7" id="KW-1133">Transmembrane helix</keyword>
<feature type="transmembrane region" description="Helical" evidence="7">
    <location>
        <begin position="232"/>
        <end position="249"/>
    </location>
</feature>
<accession>A0ABZ1BLD0</accession>
<evidence type="ECO:0000313" key="8">
    <source>
        <dbReference type="EMBL" id="WRP13632.1"/>
    </source>
</evidence>
<feature type="transmembrane region" description="Helical" evidence="7">
    <location>
        <begin position="261"/>
        <end position="280"/>
    </location>
</feature>
<dbReference type="Pfam" id="PF01790">
    <property type="entry name" value="LGT"/>
    <property type="match status" value="1"/>
</dbReference>
<evidence type="ECO:0000256" key="7">
    <source>
        <dbReference type="HAMAP-Rule" id="MF_01147"/>
    </source>
</evidence>
<keyword evidence="4 7" id="KW-0812">Transmembrane</keyword>
<evidence type="ECO:0000256" key="4">
    <source>
        <dbReference type="ARBA" id="ARBA00022692"/>
    </source>
</evidence>
<dbReference type="HAMAP" id="MF_01147">
    <property type="entry name" value="Lgt"/>
    <property type="match status" value="1"/>
</dbReference>
<dbReference type="Proteomes" id="UP001333102">
    <property type="component" value="Chromosome"/>
</dbReference>
<comment type="subcellular location">
    <subcellularLocation>
        <location evidence="7">Cell membrane</location>
        <topology evidence="7">Multi-pass membrane protein</topology>
    </subcellularLocation>
</comment>
<keyword evidence="6 7" id="KW-0472">Membrane</keyword>
<dbReference type="PROSITE" id="PS01311">
    <property type="entry name" value="LGT"/>
    <property type="match status" value="1"/>
</dbReference>
<evidence type="ECO:0000256" key="3">
    <source>
        <dbReference type="ARBA" id="ARBA00022679"/>
    </source>
</evidence>
<evidence type="ECO:0000313" key="9">
    <source>
        <dbReference type="Proteomes" id="UP001333102"/>
    </source>
</evidence>
<comment type="function">
    <text evidence="7">Catalyzes the transfer of the diacylglyceryl group from phosphatidylglycerol to the sulfhydryl group of the N-terminal cysteine of a prolipoprotein, the first step in the formation of mature lipoproteins.</text>
</comment>